<feature type="signal peptide" evidence="2">
    <location>
        <begin position="1"/>
        <end position="24"/>
    </location>
</feature>
<feature type="chain" id="PRO_5038243407" evidence="2">
    <location>
        <begin position="25"/>
        <end position="64"/>
    </location>
</feature>
<keyword evidence="6" id="KW-1185">Reference proteome</keyword>
<evidence type="ECO:0000313" key="6">
    <source>
        <dbReference type="Proteomes" id="UP000320857"/>
    </source>
</evidence>
<evidence type="ECO:0000256" key="1">
    <source>
        <dbReference type="SAM" id="MobiDB-lite"/>
    </source>
</evidence>
<dbReference type="Proteomes" id="UP000320857">
    <property type="component" value="Unassembled WGS sequence"/>
</dbReference>
<gene>
    <name evidence="5" type="ORF">FNX44_005675</name>
    <name evidence="3" type="ORF">H3146_22250</name>
    <name evidence="4" type="ORF">H3147_02810</name>
</gene>
<reference evidence="5 6" key="1">
    <citation type="submission" date="2019-10" db="EMBL/GenBank/DDBJ databases">
        <title>Streptomyces sp. nov., a novel actinobacterium isolated from alkaline environment.</title>
        <authorList>
            <person name="Golinska P."/>
        </authorList>
    </citation>
    <scope>NUCLEOTIDE SEQUENCE [LARGE SCALE GENOMIC DNA]</scope>
    <source>
        <strain evidence="5 6">OF1</strain>
    </source>
</reference>
<evidence type="ECO:0000313" key="8">
    <source>
        <dbReference type="Proteomes" id="UP000525686"/>
    </source>
</evidence>
<dbReference type="EMBL" id="JABJXA010000009">
    <property type="protein sequence ID" value="MBB1257762.1"/>
    <property type="molecule type" value="Genomic_DNA"/>
</dbReference>
<evidence type="ECO:0000256" key="2">
    <source>
        <dbReference type="SAM" id="SignalP"/>
    </source>
</evidence>
<dbReference type="Proteomes" id="UP000525686">
    <property type="component" value="Unassembled WGS sequence"/>
</dbReference>
<accession>A0A5P0YM05</accession>
<evidence type="ECO:0000313" key="4">
    <source>
        <dbReference type="EMBL" id="MBB1257762.1"/>
    </source>
</evidence>
<feature type="compositionally biased region" description="Low complexity" evidence="1">
    <location>
        <begin position="31"/>
        <end position="47"/>
    </location>
</feature>
<evidence type="ECO:0000313" key="5">
    <source>
        <dbReference type="EMBL" id="MQS01373.1"/>
    </source>
</evidence>
<dbReference type="EMBL" id="VJYK02000037">
    <property type="protein sequence ID" value="MQS01373.1"/>
    <property type="molecule type" value="Genomic_DNA"/>
</dbReference>
<evidence type="ECO:0000313" key="3">
    <source>
        <dbReference type="EMBL" id="MBB1256058.1"/>
    </source>
</evidence>
<reference evidence="3" key="3">
    <citation type="journal article" name="Syst. Appl. Microbiol.">
        <title>Streptomyces alkaliterrae sp. nov., isolated from an alkaline soil, and emended descriptions of Streptomyces alkaliphilus, Streptomyces calidiresistens and Streptomyces durbertensis.</title>
        <authorList>
            <person name="Swiecimska M."/>
            <person name="Golinska P."/>
            <person name="Nouioui I."/>
            <person name="Wypij M."/>
            <person name="Rai M."/>
            <person name="Sangal V."/>
            <person name="Goodfellow M."/>
        </authorList>
    </citation>
    <scope>NUCLEOTIDE SEQUENCE</scope>
    <source>
        <strain evidence="3">OF3</strain>
        <strain evidence="4">OF8</strain>
    </source>
</reference>
<protein>
    <submittedName>
        <fullName evidence="5">Uncharacterized protein</fullName>
    </submittedName>
</protein>
<keyword evidence="2" id="KW-0732">Signal</keyword>
<reference evidence="7 8" key="2">
    <citation type="submission" date="2020-05" db="EMBL/GenBank/DDBJ databases">
        <title>Classification of alakaliphilic streptomycetes isolated from an alkaline soil next to Lonar Crater, India and a proposal for the recognition of Streptomyces alkaliterrae sp. nov.</title>
        <authorList>
            <person name="Golinska P."/>
        </authorList>
    </citation>
    <scope>NUCLEOTIDE SEQUENCE [LARGE SCALE GENOMIC DNA]</scope>
    <source>
        <strain evidence="8">OF3</strain>
        <strain evidence="7">OF8</strain>
    </source>
</reference>
<organism evidence="5 6">
    <name type="scientific">Streptomyces alkaliterrae</name>
    <dbReference type="NCBI Taxonomy" id="2213162"/>
    <lineage>
        <taxon>Bacteria</taxon>
        <taxon>Bacillati</taxon>
        <taxon>Actinomycetota</taxon>
        <taxon>Actinomycetes</taxon>
        <taxon>Kitasatosporales</taxon>
        <taxon>Streptomycetaceae</taxon>
        <taxon>Streptomyces</taxon>
    </lineage>
</organism>
<comment type="caution">
    <text evidence="5">The sequence shown here is derived from an EMBL/GenBank/DDBJ whole genome shotgun (WGS) entry which is preliminary data.</text>
</comment>
<dbReference type="RefSeq" id="WP_143646850.1">
    <property type="nucleotide sequence ID" value="NZ_JABJWZ010000288.1"/>
</dbReference>
<sequence>MFPARVVRAAAVTTLAAALTFGTAAVVAAAPAGPSGSAAAPAPQAPQHDPLTSSGDTKDDMGWQ</sequence>
<dbReference type="Proteomes" id="UP000517765">
    <property type="component" value="Unassembled WGS sequence"/>
</dbReference>
<name>A0A5P0YM05_9ACTN</name>
<dbReference type="EMBL" id="JABJWZ010000288">
    <property type="protein sequence ID" value="MBB1256058.1"/>
    <property type="molecule type" value="Genomic_DNA"/>
</dbReference>
<feature type="region of interest" description="Disordered" evidence="1">
    <location>
        <begin position="31"/>
        <end position="64"/>
    </location>
</feature>
<proteinExistence type="predicted"/>
<dbReference type="AlphaFoldDB" id="A0A5P0YM05"/>
<evidence type="ECO:0000313" key="7">
    <source>
        <dbReference type="Proteomes" id="UP000517765"/>
    </source>
</evidence>